<accession>A0ACC2MIR9</accession>
<sequence length="151" mass="16934">MEEVMTPRTCQPSPLSTSIVMHKQSHAVSKLKRNIRIVHLIAPEVIKTDVENFRELVQRLTGKPASARKCIDKNKKKKVEGCSIHVMDSNVSESSNRCEERVKEEEMRGKKNSGFFGGFGDLGGFTQGMTEFPLSMTSSHVDAFRGEDFLC</sequence>
<evidence type="ECO:0000313" key="2">
    <source>
        <dbReference type="Proteomes" id="UP001234297"/>
    </source>
</evidence>
<comment type="caution">
    <text evidence="1">The sequence shown here is derived from an EMBL/GenBank/DDBJ whole genome shotgun (WGS) entry which is preliminary data.</text>
</comment>
<dbReference type="Proteomes" id="UP001234297">
    <property type="component" value="Chromosome 2"/>
</dbReference>
<proteinExistence type="predicted"/>
<protein>
    <submittedName>
        <fullName evidence="1">Uncharacterized protein</fullName>
    </submittedName>
</protein>
<evidence type="ECO:0000313" key="1">
    <source>
        <dbReference type="EMBL" id="KAJ8645239.1"/>
    </source>
</evidence>
<name>A0ACC2MIR9_PERAE</name>
<dbReference type="EMBL" id="CM056810">
    <property type="protein sequence ID" value="KAJ8645239.1"/>
    <property type="molecule type" value="Genomic_DNA"/>
</dbReference>
<gene>
    <name evidence="1" type="ORF">MRB53_006987</name>
</gene>
<keyword evidence="2" id="KW-1185">Reference proteome</keyword>
<organism evidence="1 2">
    <name type="scientific">Persea americana</name>
    <name type="common">Avocado</name>
    <dbReference type="NCBI Taxonomy" id="3435"/>
    <lineage>
        <taxon>Eukaryota</taxon>
        <taxon>Viridiplantae</taxon>
        <taxon>Streptophyta</taxon>
        <taxon>Embryophyta</taxon>
        <taxon>Tracheophyta</taxon>
        <taxon>Spermatophyta</taxon>
        <taxon>Magnoliopsida</taxon>
        <taxon>Magnoliidae</taxon>
        <taxon>Laurales</taxon>
        <taxon>Lauraceae</taxon>
        <taxon>Persea</taxon>
    </lineage>
</organism>
<reference evidence="1 2" key="1">
    <citation type="journal article" date="2022" name="Hortic Res">
        <title>A haplotype resolved chromosomal level avocado genome allows analysis of novel avocado genes.</title>
        <authorList>
            <person name="Nath O."/>
            <person name="Fletcher S.J."/>
            <person name="Hayward A."/>
            <person name="Shaw L.M."/>
            <person name="Masouleh A.K."/>
            <person name="Furtado A."/>
            <person name="Henry R.J."/>
            <person name="Mitter N."/>
        </authorList>
    </citation>
    <scope>NUCLEOTIDE SEQUENCE [LARGE SCALE GENOMIC DNA]</scope>
    <source>
        <strain evidence="2">cv. Hass</strain>
    </source>
</reference>